<accession>A0A550CNX2</accession>
<dbReference type="EMBL" id="VDMD01000003">
    <property type="protein sequence ID" value="TRM66512.1"/>
    <property type="molecule type" value="Genomic_DNA"/>
</dbReference>
<dbReference type="STRING" id="97359.A0A550CNX2"/>
<comment type="caution">
    <text evidence="1">The sequence shown here is derived from an EMBL/GenBank/DDBJ whole genome shotgun (WGS) entry which is preliminary data.</text>
</comment>
<name>A0A550CNX2_9AGAR</name>
<proteinExistence type="predicted"/>
<organism evidence="1 2">
    <name type="scientific">Schizophyllum amplum</name>
    <dbReference type="NCBI Taxonomy" id="97359"/>
    <lineage>
        <taxon>Eukaryota</taxon>
        <taxon>Fungi</taxon>
        <taxon>Dikarya</taxon>
        <taxon>Basidiomycota</taxon>
        <taxon>Agaricomycotina</taxon>
        <taxon>Agaricomycetes</taxon>
        <taxon>Agaricomycetidae</taxon>
        <taxon>Agaricales</taxon>
        <taxon>Schizophyllaceae</taxon>
        <taxon>Schizophyllum</taxon>
    </lineage>
</organism>
<reference evidence="1 2" key="1">
    <citation type="journal article" date="2019" name="New Phytol.">
        <title>Comparative genomics reveals unique wood-decay strategies and fruiting body development in the Schizophyllaceae.</title>
        <authorList>
            <person name="Almasi E."/>
            <person name="Sahu N."/>
            <person name="Krizsan K."/>
            <person name="Balint B."/>
            <person name="Kovacs G.M."/>
            <person name="Kiss B."/>
            <person name="Cseklye J."/>
            <person name="Drula E."/>
            <person name="Henrissat B."/>
            <person name="Nagy I."/>
            <person name="Chovatia M."/>
            <person name="Adam C."/>
            <person name="LaButti K."/>
            <person name="Lipzen A."/>
            <person name="Riley R."/>
            <person name="Grigoriev I.V."/>
            <person name="Nagy L.G."/>
        </authorList>
    </citation>
    <scope>NUCLEOTIDE SEQUENCE [LARGE SCALE GENOMIC DNA]</scope>
    <source>
        <strain evidence="1 2">NL-1724</strain>
    </source>
</reference>
<protein>
    <recommendedName>
        <fullName evidence="3">BTB domain-containing protein</fullName>
    </recommendedName>
</protein>
<evidence type="ECO:0008006" key="3">
    <source>
        <dbReference type="Google" id="ProtNLM"/>
    </source>
</evidence>
<keyword evidence="2" id="KW-1185">Reference proteome</keyword>
<evidence type="ECO:0000313" key="2">
    <source>
        <dbReference type="Proteomes" id="UP000320762"/>
    </source>
</evidence>
<evidence type="ECO:0000313" key="1">
    <source>
        <dbReference type="EMBL" id="TRM66512.1"/>
    </source>
</evidence>
<dbReference type="Proteomes" id="UP000320762">
    <property type="component" value="Unassembled WGS sequence"/>
</dbReference>
<dbReference type="AlphaFoldDB" id="A0A550CNX2"/>
<gene>
    <name evidence="1" type="ORF">BD626DRAFT_609066</name>
</gene>
<sequence length="290" mass="31742">MAMTMAAKNEMTIQVRARVVLANAVGSPEADAVLCSREGTLYRVPSIVLKMTSGFFRSVLALPPPAHSSERPIPIAEPDQVVTTLLKLMCDGLEIAPWSSLSAIGDVLALAEVWETPGPISVIRTAITAPGLLAEPLRVFSIAQQFGWAMEAQTAARATLTLDLYDGAHQDALPNPLMALLTLHRRRRDTLRLLLDASSMFGAGNDEMAACANCHTLKDNATWRELKARMFIEMDRRPLGDTLYGLEMKEWPESAACWGARCTGCAKLNYDKTTTKRNIQMCVLQLPDTV</sequence>
<dbReference type="OrthoDB" id="3266199at2759"/>